<accession>A0A1H3ZI05</accession>
<dbReference type="AlphaFoldDB" id="A0A1H3ZI05"/>
<evidence type="ECO:0000313" key="2">
    <source>
        <dbReference type="Proteomes" id="UP000236755"/>
    </source>
</evidence>
<dbReference type="Proteomes" id="UP000236755">
    <property type="component" value="Unassembled WGS sequence"/>
</dbReference>
<name>A0A1H3ZI05_9EURY</name>
<organism evidence="1 2">
    <name type="scientific">Haloplanus vescus</name>
    <dbReference type="NCBI Taxonomy" id="555874"/>
    <lineage>
        <taxon>Archaea</taxon>
        <taxon>Methanobacteriati</taxon>
        <taxon>Methanobacteriota</taxon>
        <taxon>Stenosarchaea group</taxon>
        <taxon>Halobacteria</taxon>
        <taxon>Halobacteriales</taxon>
        <taxon>Haloferacaceae</taxon>
        <taxon>Haloplanus</taxon>
    </lineage>
</organism>
<proteinExistence type="predicted"/>
<gene>
    <name evidence="1" type="ORF">SAMN04488065_2375</name>
</gene>
<dbReference type="InterPro" id="IPR027417">
    <property type="entry name" value="P-loop_NTPase"/>
</dbReference>
<evidence type="ECO:0000313" key="1">
    <source>
        <dbReference type="EMBL" id="SEA23389.1"/>
    </source>
</evidence>
<dbReference type="OrthoDB" id="306618at2157"/>
<keyword evidence="2" id="KW-1185">Reference proteome</keyword>
<sequence length="407" mass="45936">MTWGLSDEETTTSTGPEVDIDEYGVRSTVLDNFDERMWHVIEAVMSVHATLFIDGIESCFGLIIEGPSGAGKSTALRPFEGVNSQFYRSDDVTPASFVSHDASRDEDELSQDDLLPRIKHKTLLNPEMANWFGGDWGVRKEKMARLVRVMDGQGFTSDSGTHGRRGYEGDYRFNFIGATTPLKQKDWEMMGHTGNRFMFIEMPSSDNREEVYRDIIFSEREYGQKVNEITQSVQNFLTDLWNDNRGANGVKWAATPREEVGEGLIYLSRLILHARAPLGETSEPEAPGRVTDMVKNIARGHALLHGRDHVTTDDLDICARIALSTVPKKRRCLLRELLQLGPSGRMRTREVQNRLNVAHETATDRMKTLDSLGVARQYNETVQGGQAEFIELDSEFAWPENLAFPDQ</sequence>
<protein>
    <submittedName>
        <fullName evidence="1">MoxR-like ATPase</fullName>
    </submittedName>
</protein>
<dbReference type="SUPFAM" id="SSF52540">
    <property type="entry name" value="P-loop containing nucleoside triphosphate hydrolases"/>
    <property type="match status" value="1"/>
</dbReference>
<dbReference type="RefSeq" id="WP_092635210.1">
    <property type="nucleotide sequence ID" value="NZ_FNQT01000003.1"/>
</dbReference>
<dbReference type="EMBL" id="FNQT01000003">
    <property type="protein sequence ID" value="SEA23389.1"/>
    <property type="molecule type" value="Genomic_DNA"/>
</dbReference>
<reference evidence="1 2" key="1">
    <citation type="submission" date="2016-10" db="EMBL/GenBank/DDBJ databases">
        <authorList>
            <person name="de Groot N.N."/>
        </authorList>
    </citation>
    <scope>NUCLEOTIDE SEQUENCE [LARGE SCALE GENOMIC DNA]</scope>
    <source>
        <strain evidence="1 2">CGMCC 1.8712</strain>
    </source>
</reference>